<gene>
    <name evidence="2" type="ORF">QBC40DRAFT_270902</name>
</gene>
<keyword evidence="3" id="KW-1185">Reference proteome</keyword>
<comment type="caution">
    <text evidence="2">The sequence shown here is derived from an EMBL/GenBank/DDBJ whole genome shotgun (WGS) entry which is preliminary data.</text>
</comment>
<dbReference type="AlphaFoldDB" id="A0AAN6XRX2"/>
<evidence type="ECO:0000313" key="2">
    <source>
        <dbReference type="EMBL" id="KAK4205803.1"/>
    </source>
</evidence>
<dbReference type="EMBL" id="MU863875">
    <property type="protein sequence ID" value="KAK4205803.1"/>
    <property type="molecule type" value="Genomic_DNA"/>
</dbReference>
<proteinExistence type="predicted"/>
<evidence type="ECO:0000256" key="1">
    <source>
        <dbReference type="SAM" id="MobiDB-lite"/>
    </source>
</evidence>
<name>A0AAN6XRX2_9PEZI</name>
<feature type="region of interest" description="Disordered" evidence="1">
    <location>
        <begin position="82"/>
        <end position="102"/>
    </location>
</feature>
<reference evidence="2" key="2">
    <citation type="submission" date="2023-05" db="EMBL/GenBank/DDBJ databases">
        <authorList>
            <consortium name="Lawrence Berkeley National Laboratory"/>
            <person name="Steindorff A."/>
            <person name="Hensen N."/>
            <person name="Bonometti L."/>
            <person name="Westerberg I."/>
            <person name="Brannstrom I.O."/>
            <person name="Guillou S."/>
            <person name="Cros-Aarteil S."/>
            <person name="Calhoun S."/>
            <person name="Haridas S."/>
            <person name="Kuo A."/>
            <person name="Mondo S."/>
            <person name="Pangilinan J."/>
            <person name="Riley R."/>
            <person name="Labutti K."/>
            <person name="Andreopoulos B."/>
            <person name="Lipzen A."/>
            <person name="Chen C."/>
            <person name="Yanf M."/>
            <person name="Daum C."/>
            <person name="Ng V."/>
            <person name="Clum A."/>
            <person name="Ohm R."/>
            <person name="Martin F."/>
            <person name="Silar P."/>
            <person name="Natvig D."/>
            <person name="Lalanne C."/>
            <person name="Gautier V."/>
            <person name="Ament-Velasquez S.L."/>
            <person name="Kruys A."/>
            <person name="Hutchinson M.I."/>
            <person name="Powell A.J."/>
            <person name="Barry K."/>
            <person name="Miller A.N."/>
            <person name="Grigoriev I.V."/>
            <person name="Debuchy R."/>
            <person name="Gladieux P."/>
            <person name="Thoren M.H."/>
            <person name="Johannesson H."/>
        </authorList>
    </citation>
    <scope>NUCLEOTIDE SEQUENCE</scope>
    <source>
        <strain evidence="2">CBS 315.58</strain>
    </source>
</reference>
<organism evidence="2 3">
    <name type="scientific">Triangularia verruculosa</name>
    <dbReference type="NCBI Taxonomy" id="2587418"/>
    <lineage>
        <taxon>Eukaryota</taxon>
        <taxon>Fungi</taxon>
        <taxon>Dikarya</taxon>
        <taxon>Ascomycota</taxon>
        <taxon>Pezizomycotina</taxon>
        <taxon>Sordariomycetes</taxon>
        <taxon>Sordariomycetidae</taxon>
        <taxon>Sordariales</taxon>
        <taxon>Podosporaceae</taxon>
        <taxon>Triangularia</taxon>
    </lineage>
</organism>
<accession>A0AAN6XRX2</accession>
<sequence>MSKGSVSRRKKKPKVCKTKRCLISLFFLFYPVASLSYPLSFPSLYYSGELMLLCLCEMTCNWRYAFASSTHLFLQLQSPCALPRTQQQPQSPPSKKKKKKKQ</sequence>
<protein>
    <submittedName>
        <fullName evidence="2">Uncharacterized protein</fullName>
    </submittedName>
</protein>
<reference evidence="2" key="1">
    <citation type="journal article" date="2023" name="Mol. Phylogenet. Evol.">
        <title>Genome-scale phylogeny and comparative genomics of the fungal order Sordariales.</title>
        <authorList>
            <person name="Hensen N."/>
            <person name="Bonometti L."/>
            <person name="Westerberg I."/>
            <person name="Brannstrom I.O."/>
            <person name="Guillou S."/>
            <person name="Cros-Aarteil S."/>
            <person name="Calhoun S."/>
            <person name="Haridas S."/>
            <person name="Kuo A."/>
            <person name="Mondo S."/>
            <person name="Pangilinan J."/>
            <person name="Riley R."/>
            <person name="LaButti K."/>
            <person name="Andreopoulos B."/>
            <person name="Lipzen A."/>
            <person name="Chen C."/>
            <person name="Yan M."/>
            <person name="Daum C."/>
            <person name="Ng V."/>
            <person name="Clum A."/>
            <person name="Steindorff A."/>
            <person name="Ohm R.A."/>
            <person name="Martin F."/>
            <person name="Silar P."/>
            <person name="Natvig D.O."/>
            <person name="Lalanne C."/>
            <person name="Gautier V."/>
            <person name="Ament-Velasquez S.L."/>
            <person name="Kruys A."/>
            <person name="Hutchinson M.I."/>
            <person name="Powell A.J."/>
            <person name="Barry K."/>
            <person name="Miller A.N."/>
            <person name="Grigoriev I.V."/>
            <person name="Debuchy R."/>
            <person name="Gladieux P."/>
            <person name="Hiltunen Thoren M."/>
            <person name="Johannesson H."/>
        </authorList>
    </citation>
    <scope>NUCLEOTIDE SEQUENCE</scope>
    <source>
        <strain evidence="2">CBS 315.58</strain>
    </source>
</reference>
<dbReference type="Proteomes" id="UP001303160">
    <property type="component" value="Unassembled WGS sequence"/>
</dbReference>
<evidence type="ECO:0000313" key="3">
    <source>
        <dbReference type="Proteomes" id="UP001303160"/>
    </source>
</evidence>